<dbReference type="AlphaFoldDB" id="A0A1J1IK77"/>
<accession>A0A1J1IK77</accession>
<sequence length="184" mass="21726">MSMIKKPDYFITHNGLPNILFAHNRQSITETKVSTSCDRVLSHKQHQHQQKQQNIHALITNKRFSDMESNQQAHVMQFNEKNIRNREIKESLRHNNKTAKDLINMGIVRSSSCNRRNEHSRILSATTKFTCADNNEFYRKSKRSQEVRNEANRGNNKLTYQRKYDNTIFRHDLPDRIVLPPLPI</sequence>
<keyword evidence="2" id="KW-1185">Reference proteome</keyword>
<dbReference type="Proteomes" id="UP000183832">
    <property type="component" value="Unassembled WGS sequence"/>
</dbReference>
<proteinExistence type="predicted"/>
<organism evidence="1 2">
    <name type="scientific">Clunio marinus</name>
    <dbReference type="NCBI Taxonomy" id="568069"/>
    <lineage>
        <taxon>Eukaryota</taxon>
        <taxon>Metazoa</taxon>
        <taxon>Ecdysozoa</taxon>
        <taxon>Arthropoda</taxon>
        <taxon>Hexapoda</taxon>
        <taxon>Insecta</taxon>
        <taxon>Pterygota</taxon>
        <taxon>Neoptera</taxon>
        <taxon>Endopterygota</taxon>
        <taxon>Diptera</taxon>
        <taxon>Nematocera</taxon>
        <taxon>Chironomoidea</taxon>
        <taxon>Chironomidae</taxon>
        <taxon>Clunio</taxon>
    </lineage>
</organism>
<protein>
    <submittedName>
        <fullName evidence="1">CLUMA_CG013844, isoform A</fullName>
    </submittedName>
</protein>
<dbReference type="EMBL" id="CVRI01000054">
    <property type="protein sequence ID" value="CRL00584.1"/>
    <property type="molecule type" value="Genomic_DNA"/>
</dbReference>
<gene>
    <name evidence="1" type="ORF">CLUMA_CG013844</name>
</gene>
<evidence type="ECO:0000313" key="2">
    <source>
        <dbReference type="Proteomes" id="UP000183832"/>
    </source>
</evidence>
<name>A0A1J1IK77_9DIPT</name>
<evidence type="ECO:0000313" key="1">
    <source>
        <dbReference type="EMBL" id="CRL00584.1"/>
    </source>
</evidence>
<reference evidence="1 2" key="1">
    <citation type="submission" date="2015-04" db="EMBL/GenBank/DDBJ databases">
        <authorList>
            <person name="Syromyatnikov M.Y."/>
            <person name="Popov V.N."/>
        </authorList>
    </citation>
    <scope>NUCLEOTIDE SEQUENCE [LARGE SCALE GENOMIC DNA]</scope>
</reference>